<name>A0AAV4SRT2_CAEEX</name>
<keyword evidence="2" id="KW-1185">Reference proteome</keyword>
<evidence type="ECO:0000313" key="2">
    <source>
        <dbReference type="Proteomes" id="UP001054945"/>
    </source>
</evidence>
<sequence>MGHVSKDLRPSKGRLEACSNGTQNLSLDESVSSTDAMFLPSSAILENAARSGEKQRFFKQRLSIIPLVVQSSLTINNYSRFLFLHTLTFQRLHPGFTVKKALLDLKCHRFQIIESIRVVSEQRNSTSHFVITNSEASKN</sequence>
<protein>
    <submittedName>
        <fullName evidence="1">Uncharacterized protein</fullName>
    </submittedName>
</protein>
<dbReference type="AlphaFoldDB" id="A0AAV4SRT2"/>
<accession>A0AAV4SRT2</accession>
<organism evidence="1 2">
    <name type="scientific">Caerostris extrusa</name>
    <name type="common">Bark spider</name>
    <name type="synonym">Caerostris bankana</name>
    <dbReference type="NCBI Taxonomy" id="172846"/>
    <lineage>
        <taxon>Eukaryota</taxon>
        <taxon>Metazoa</taxon>
        <taxon>Ecdysozoa</taxon>
        <taxon>Arthropoda</taxon>
        <taxon>Chelicerata</taxon>
        <taxon>Arachnida</taxon>
        <taxon>Araneae</taxon>
        <taxon>Araneomorphae</taxon>
        <taxon>Entelegynae</taxon>
        <taxon>Araneoidea</taxon>
        <taxon>Araneidae</taxon>
        <taxon>Caerostris</taxon>
    </lineage>
</organism>
<gene>
    <name evidence="1" type="ORF">CEXT_679111</name>
</gene>
<evidence type="ECO:0000313" key="1">
    <source>
        <dbReference type="EMBL" id="GIY35606.1"/>
    </source>
</evidence>
<reference evidence="1 2" key="1">
    <citation type="submission" date="2021-06" db="EMBL/GenBank/DDBJ databases">
        <title>Caerostris extrusa draft genome.</title>
        <authorList>
            <person name="Kono N."/>
            <person name="Arakawa K."/>
        </authorList>
    </citation>
    <scope>NUCLEOTIDE SEQUENCE [LARGE SCALE GENOMIC DNA]</scope>
</reference>
<dbReference type="EMBL" id="BPLR01009939">
    <property type="protein sequence ID" value="GIY35606.1"/>
    <property type="molecule type" value="Genomic_DNA"/>
</dbReference>
<dbReference type="Proteomes" id="UP001054945">
    <property type="component" value="Unassembled WGS sequence"/>
</dbReference>
<proteinExistence type="predicted"/>
<comment type="caution">
    <text evidence="1">The sequence shown here is derived from an EMBL/GenBank/DDBJ whole genome shotgun (WGS) entry which is preliminary data.</text>
</comment>